<keyword evidence="2" id="KW-1185">Reference proteome</keyword>
<dbReference type="PaxDb" id="3708-A0A078HAW2"/>
<reference evidence="1 2" key="1">
    <citation type="journal article" date="2014" name="Science">
        <title>Plant genetics. Early allopolyploid evolution in the post-Neolithic Brassica napus oilseed genome.</title>
        <authorList>
            <person name="Chalhoub B."/>
            <person name="Denoeud F."/>
            <person name="Liu S."/>
            <person name="Parkin I.A."/>
            <person name="Tang H."/>
            <person name="Wang X."/>
            <person name="Chiquet J."/>
            <person name="Belcram H."/>
            <person name="Tong C."/>
            <person name="Samans B."/>
            <person name="Correa M."/>
            <person name="Da Silva C."/>
            <person name="Just J."/>
            <person name="Falentin C."/>
            <person name="Koh C.S."/>
            <person name="Le Clainche I."/>
            <person name="Bernard M."/>
            <person name="Bento P."/>
            <person name="Noel B."/>
            <person name="Labadie K."/>
            <person name="Alberti A."/>
            <person name="Charles M."/>
            <person name="Arnaud D."/>
            <person name="Guo H."/>
            <person name="Daviaud C."/>
            <person name="Alamery S."/>
            <person name="Jabbari K."/>
            <person name="Zhao M."/>
            <person name="Edger P.P."/>
            <person name="Chelaifa H."/>
            <person name="Tack D."/>
            <person name="Lassalle G."/>
            <person name="Mestiri I."/>
            <person name="Schnel N."/>
            <person name="Le Paslier M.C."/>
            <person name="Fan G."/>
            <person name="Renault V."/>
            <person name="Bayer P.E."/>
            <person name="Golicz A.A."/>
            <person name="Manoli S."/>
            <person name="Lee T.H."/>
            <person name="Thi V.H."/>
            <person name="Chalabi S."/>
            <person name="Hu Q."/>
            <person name="Fan C."/>
            <person name="Tollenaere R."/>
            <person name="Lu Y."/>
            <person name="Battail C."/>
            <person name="Shen J."/>
            <person name="Sidebottom C.H."/>
            <person name="Wang X."/>
            <person name="Canaguier A."/>
            <person name="Chauveau A."/>
            <person name="Berard A."/>
            <person name="Deniot G."/>
            <person name="Guan M."/>
            <person name="Liu Z."/>
            <person name="Sun F."/>
            <person name="Lim Y.P."/>
            <person name="Lyons E."/>
            <person name="Town C.D."/>
            <person name="Bancroft I."/>
            <person name="Wang X."/>
            <person name="Meng J."/>
            <person name="Ma J."/>
            <person name="Pires J.C."/>
            <person name="King G.J."/>
            <person name="Brunel D."/>
            <person name="Delourme R."/>
            <person name="Renard M."/>
            <person name="Aury J.M."/>
            <person name="Adams K.L."/>
            <person name="Batley J."/>
            <person name="Snowdon R.J."/>
            <person name="Tost J."/>
            <person name="Edwards D."/>
            <person name="Zhou Y."/>
            <person name="Hua W."/>
            <person name="Sharpe A.G."/>
            <person name="Paterson A.H."/>
            <person name="Guan C."/>
            <person name="Wincker P."/>
        </authorList>
    </citation>
    <scope>NUCLEOTIDE SEQUENCE [LARGE SCALE GENOMIC DNA]</scope>
    <source>
        <strain evidence="2">cv. Darmor-bzh</strain>
    </source>
</reference>
<dbReference type="Proteomes" id="UP000028999">
    <property type="component" value="Unassembled WGS sequence"/>
</dbReference>
<name>A0A078HAW2_BRANA</name>
<sequence length="20" mass="2214">MLVREVADGHDGWMKEGILG</sequence>
<accession>A0A078HAW2</accession>
<dbReference type="Gramene" id="CDY34912">
    <property type="protein sequence ID" value="CDY34912"/>
    <property type="gene ID" value="GSBRNA2T00057485001"/>
</dbReference>
<dbReference type="EMBL" id="LK032343">
    <property type="protein sequence ID" value="CDY34912.1"/>
    <property type="molecule type" value="Genomic_DNA"/>
</dbReference>
<proteinExistence type="predicted"/>
<organism evidence="1 2">
    <name type="scientific">Brassica napus</name>
    <name type="common">Rape</name>
    <dbReference type="NCBI Taxonomy" id="3708"/>
    <lineage>
        <taxon>Eukaryota</taxon>
        <taxon>Viridiplantae</taxon>
        <taxon>Streptophyta</taxon>
        <taxon>Embryophyta</taxon>
        <taxon>Tracheophyta</taxon>
        <taxon>Spermatophyta</taxon>
        <taxon>Magnoliopsida</taxon>
        <taxon>eudicotyledons</taxon>
        <taxon>Gunneridae</taxon>
        <taxon>Pentapetalae</taxon>
        <taxon>rosids</taxon>
        <taxon>malvids</taxon>
        <taxon>Brassicales</taxon>
        <taxon>Brassicaceae</taxon>
        <taxon>Brassiceae</taxon>
        <taxon>Brassica</taxon>
    </lineage>
</organism>
<protein>
    <submittedName>
        <fullName evidence="1">BnaA01g32430D protein</fullName>
    </submittedName>
</protein>
<gene>
    <name evidence="1" type="primary">BnaA01g32430D</name>
    <name evidence="1" type="ORF">GSBRNA2T00057485001</name>
</gene>
<evidence type="ECO:0000313" key="2">
    <source>
        <dbReference type="Proteomes" id="UP000028999"/>
    </source>
</evidence>
<dbReference type="AlphaFoldDB" id="A0A078HAW2"/>
<evidence type="ECO:0000313" key="1">
    <source>
        <dbReference type="EMBL" id="CDY34912.1"/>
    </source>
</evidence>